<dbReference type="STRING" id="1340429.A0A2G4T137"/>
<dbReference type="Proteomes" id="UP000242254">
    <property type="component" value="Unassembled WGS sequence"/>
</dbReference>
<evidence type="ECO:0000313" key="2">
    <source>
        <dbReference type="Proteomes" id="UP000242254"/>
    </source>
</evidence>
<proteinExistence type="predicted"/>
<organism evidence="1 2">
    <name type="scientific">Rhizopus microsporus ATCC 52813</name>
    <dbReference type="NCBI Taxonomy" id="1340429"/>
    <lineage>
        <taxon>Eukaryota</taxon>
        <taxon>Fungi</taxon>
        <taxon>Fungi incertae sedis</taxon>
        <taxon>Mucoromycota</taxon>
        <taxon>Mucoromycotina</taxon>
        <taxon>Mucoromycetes</taxon>
        <taxon>Mucorales</taxon>
        <taxon>Mucorineae</taxon>
        <taxon>Rhizopodaceae</taxon>
        <taxon>Rhizopus</taxon>
    </lineage>
</organism>
<protein>
    <submittedName>
        <fullName evidence="1">Uncharacterized protein</fullName>
    </submittedName>
</protein>
<gene>
    <name evidence="1" type="ORF">RHIMIDRAFT_105250</name>
</gene>
<accession>A0A2G4T137</accession>
<sequence length="69" mass="7753">MLVPHPLVSSSKKRDIDTQAEKIKHDGVALPGLDISLTTIVKREAVKYHEKFILNPDGLYSKTKKNHVC</sequence>
<evidence type="ECO:0000313" key="1">
    <source>
        <dbReference type="EMBL" id="PHZ14732.1"/>
    </source>
</evidence>
<reference evidence="1 2" key="1">
    <citation type="journal article" date="2016" name="Proc. Natl. Acad. Sci. U.S.A.">
        <title>Lipid metabolic changes in an early divergent fungus govern the establishment of a mutualistic symbiosis with endobacteria.</title>
        <authorList>
            <person name="Lastovetsky O.A."/>
            <person name="Gaspar M.L."/>
            <person name="Mondo S.J."/>
            <person name="LaButti K.M."/>
            <person name="Sandor L."/>
            <person name="Grigoriev I.V."/>
            <person name="Henry S.A."/>
            <person name="Pawlowska T.E."/>
        </authorList>
    </citation>
    <scope>NUCLEOTIDE SEQUENCE [LARGE SCALE GENOMIC DNA]</scope>
    <source>
        <strain evidence="1 2">ATCC 52813</strain>
    </source>
</reference>
<dbReference type="AlphaFoldDB" id="A0A2G4T137"/>
<keyword evidence="2" id="KW-1185">Reference proteome</keyword>
<dbReference type="RefSeq" id="XP_023468440.1">
    <property type="nucleotide sequence ID" value="XM_023605170.1"/>
</dbReference>
<name>A0A2G4T137_RHIZD</name>
<dbReference type="EMBL" id="KZ303845">
    <property type="protein sequence ID" value="PHZ14732.1"/>
    <property type="molecule type" value="Genomic_DNA"/>
</dbReference>
<dbReference type="GeneID" id="35436160"/>